<dbReference type="InterPro" id="IPR019861">
    <property type="entry name" value="PorP/SprF_Bacteroidetes"/>
</dbReference>
<feature type="chain" id="PRO_5029742024" evidence="1">
    <location>
        <begin position="27"/>
        <end position="299"/>
    </location>
</feature>
<protein>
    <submittedName>
        <fullName evidence="2">Type IX secretion system membrane protein PorP/SprF</fullName>
    </submittedName>
</protein>
<dbReference type="NCBIfam" id="TIGR03519">
    <property type="entry name" value="T9SS_PorP_fam"/>
    <property type="match status" value="1"/>
</dbReference>
<dbReference type="Proteomes" id="UP000451233">
    <property type="component" value="Unassembled WGS sequence"/>
</dbReference>
<organism evidence="2 3">
    <name type="scientific">Hufsiella ginkgonis</name>
    <dbReference type="NCBI Taxonomy" id="2695274"/>
    <lineage>
        <taxon>Bacteria</taxon>
        <taxon>Pseudomonadati</taxon>
        <taxon>Bacteroidota</taxon>
        <taxon>Sphingobacteriia</taxon>
        <taxon>Sphingobacteriales</taxon>
        <taxon>Sphingobacteriaceae</taxon>
        <taxon>Hufsiella</taxon>
    </lineage>
</organism>
<dbReference type="AlphaFoldDB" id="A0A7K1Y1D6"/>
<keyword evidence="3" id="KW-1185">Reference proteome</keyword>
<keyword evidence="1" id="KW-0732">Signal</keyword>
<proteinExistence type="predicted"/>
<reference evidence="2 3" key="1">
    <citation type="submission" date="2019-11" db="EMBL/GenBank/DDBJ databases">
        <title>Pedobacter sp. HMF7056 Genome sequencing and assembly.</title>
        <authorList>
            <person name="Kang H."/>
            <person name="Kim H."/>
            <person name="Joh K."/>
        </authorList>
    </citation>
    <scope>NUCLEOTIDE SEQUENCE [LARGE SCALE GENOMIC DNA]</scope>
    <source>
        <strain evidence="2 3">HMF7056</strain>
    </source>
</reference>
<comment type="caution">
    <text evidence="2">The sequence shown here is derived from an EMBL/GenBank/DDBJ whole genome shotgun (WGS) entry which is preliminary data.</text>
</comment>
<sequence>MKKIVRTSAIMLLTAAAALSGQQAFAQLNPFGSAYFQNQYQLNPAMAGTVSGFTVNGGYRQQWSSIPGTPKTQSLTAEYGAAGKNAGFGLSLNNDKAGLQVRTRMMGTFAYHVPLSESNRLSFGVSLGYMDDRIENSGVRGDQGDQSIGRYNQRDKYVDGDFGIAFTGSKLSLQAAAPNLKNLLKKDNNELGVDRATFMAAASYKISFPSVLDGLLAEPKVCFRGVNGFDNILDAGANLNFANKRMNILGMYHSSHSATFGMGVTYSKLSFLGIYTTETAALRTYANGTFEIGVRLAGF</sequence>
<evidence type="ECO:0000256" key="1">
    <source>
        <dbReference type="SAM" id="SignalP"/>
    </source>
</evidence>
<gene>
    <name evidence="2" type="ORF">GS398_17265</name>
</gene>
<dbReference type="RefSeq" id="WP_160908062.1">
    <property type="nucleotide sequence ID" value="NZ_WVHS01000004.1"/>
</dbReference>
<dbReference type="EMBL" id="WVHS01000004">
    <property type="protein sequence ID" value="MXV17053.1"/>
    <property type="molecule type" value="Genomic_DNA"/>
</dbReference>
<evidence type="ECO:0000313" key="3">
    <source>
        <dbReference type="Proteomes" id="UP000451233"/>
    </source>
</evidence>
<evidence type="ECO:0000313" key="2">
    <source>
        <dbReference type="EMBL" id="MXV17053.1"/>
    </source>
</evidence>
<feature type="signal peptide" evidence="1">
    <location>
        <begin position="1"/>
        <end position="26"/>
    </location>
</feature>
<name>A0A7K1Y1D6_9SPHI</name>
<dbReference type="Pfam" id="PF11751">
    <property type="entry name" value="PorP_SprF"/>
    <property type="match status" value="1"/>
</dbReference>
<accession>A0A7K1Y1D6</accession>